<accession>A0A2P2LZV5</accession>
<dbReference type="EMBL" id="GGEC01043013">
    <property type="protein sequence ID" value="MBX23497.1"/>
    <property type="molecule type" value="Transcribed_RNA"/>
</dbReference>
<evidence type="ECO:0000313" key="1">
    <source>
        <dbReference type="EMBL" id="MBX23497.1"/>
    </source>
</evidence>
<dbReference type="AlphaFoldDB" id="A0A2P2LZV5"/>
<reference evidence="1" key="1">
    <citation type="submission" date="2018-02" db="EMBL/GenBank/DDBJ databases">
        <title>Rhizophora mucronata_Transcriptome.</title>
        <authorList>
            <person name="Meera S.P."/>
            <person name="Sreeshan A."/>
            <person name="Augustine A."/>
        </authorList>
    </citation>
    <scope>NUCLEOTIDE SEQUENCE</scope>
    <source>
        <tissue evidence="1">Leaf</tissue>
    </source>
</reference>
<name>A0A2P2LZV5_RHIMU</name>
<organism evidence="1">
    <name type="scientific">Rhizophora mucronata</name>
    <name type="common">Asiatic mangrove</name>
    <dbReference type="NCBI Taxonomy" id="61149"/>
    <lineage>
        <taxon>Eukaryota</taxon>
        <taxon>Viridiplantae</taxon>
        <taxon>Streptophyta</taxon>
        <taxon>Embryophyta</taxon>
        <taxon>Tracheophyta</taxon>
        <taxon>Spermatophyta</taxon>
        <taxon>Magnoliopsida</taxon>
        <taxon>eudicotyledons</taxon>
        <taxon>Gunneridae</taxon>
        <taxon>Pentapetalae</taxon>
        <taxon>rosids</taxon>
        <taxon>fabids</taxon>
        <taxon>Malpighiales</taxon>
        <taxon>Rhizophoraceae</taxon>
        <taxon>Rhizophora</taxon>
    </lineage>
</organism>
<protein>
    <submittedName>
        <fullName evidence="1">Uncharacterized protein</fullName>
    </submittedName>
</protein>
<proteinExistence type="predicted"/>
<sequence>MSNELMDSFSLLKSKKRKEKKILVLLRFSTLCLKLIPHSLTFLLSELLCQASYFLIAT</sequence>